<proteinExistence type="inferred from homology"/>
<comment type="catalytic activity">
    <reaction evidence="4">
        <text>dTTP + H2O = dTMP + diphosphate + H(+)</text>
        <dbReference type="Rhea" id="RHEA:28534"/>
        <dbReference type="ChEBI" id="CHEBI:15377"/>
        <dbReference type="ChEBI" id="CHEBI:15378"/>
        <dbReference type="ChEBI" id="CHEBI:33019"/>
        <dbReference type="ChEBI" id="CHEBI:37568"/>
        <dbReference type="ChEBI" id="CHEBI:63528"/>
        <dbReference type="EC" id="3.6.1.9"/>
    </reaction>
</comment>
<evidence type="ECO:0000256" key="3">
    <source>
        <dbReference type="ARBA" id="ARBA00023080"/>
    </source>
</evidence>
<comment type="catalytic activity">
    <reaction evidence="4">
        <text>UTP + H2O = UMP + diphosphate + H(+)</text>
        <dbReference type="Rhea" id="RHEA:29395"/>
        <dbReference type="ChEBI" id="CHEBI:15377"/>
        <dbReference type="ChEBI" id="CHEBI:15378"/>
        <dbReference type="ChEBI" id="CHEBI:33019"/>
        <dbReference type="ChEBI" id="CHEBI:46398"/>
        <dbReference type="ChEBI" id="CHEBI:57865"/>
        <dbReference type="EC" id="3.6.1.9"/>
    </reaction>
</comment>
<dbReference type="Pfam" id="PF02545">
    <property type="entry name" value="Maf"/>
    <property type="match status" value="1"/>
</dbReference>
<name>A0A4P6P838_9GAMM</name>
<comment type="subcellular location">
    <subcellularLocation>
        <location evidence="4">Cytoplasm</location>
    </subcellularLocation>
</comment>
<dbReference type="GO" id="GO:0036218">
    <property type="term" value="F:dTTP diphosphatase activity"/>
    <property type="evidence" value="ECO:0007669"/>
    <property type="project" value="RHEA"/>
</dbReference>
<feature type="site" description="Important for substrate specificity" evidence="4">
    <location>
        <position position="13"/>
    </location>
</feature>
<dbReference type="GO" id="GO:0036221">
    <property type="term" value="F:UTP diphosphatase activity"/>
    <property type="evidence" value="ECO:0007669"/>
    <property type="project" value="RHEA"/>
</dbReference>
<dbReference type="PANTHER" id="PTHR43213:SF5">
    <property type="entry name" value="BIFUNCTIONAL DTTP_UTP PYROPHOSPHATASE_METHYLTRANSFERASE PROTEIN-RELATED"/>
    <property type="match status" value="1"/>
</dbReference>
<keyword evidence="4" id="KW-0963">Cytoplasm</keyword>
<dbReference type="EC" id="3.6.1.9" evidence="4"/>
<dbReference type="KEGG" id="lsd:EMK97_13225"/>
<gene>
    <name evidence="5" type="ORF">EMK97_13225</name>
</gene>
<accession>A0A4P6P838</accession>
<organism evidence="5 6">
    <name type="scientific">Litorilituus sediminis</name>
    <dbReference type="NCBI Taxonomy" id="718192"/>
    <lineage>
        <taxon>Bacteria</taxon>
        <taxon>Pseudomonadati</taxon>
        <taxon>Pseudomonadota</taxon>
        <taxon>Gammaproteobacteria</taxon>
        <taxon>Alteromonadales</taxon>
        <taxon>Colwelliaceae</taxon>
        <taxon>Litorilituus</taxon>
    </lineage>
</organism>
<reference evidence="5 6" key="1">
    <citation type="submission" date="2018-12" db="EMBL/GenBank/DDBJ databases">
        <title>Complete genome of Litorilituus sediminis.</title>
        <authorList>
            <person name="Liu A."/>
            <person name="Rong J."/>
        </authorList>
    </citation>
    <scope>NUCLEOTIDE SEQUENCE [LARGE SCALE GENOMIC DNA]</scope>
    <source>
        <strain evidence="5 6">JCM 17549</strain>
    </source>
</reference>
<evidence type="ECO:0000256" key="2">
    <source>
        <dbReference type="ARBA" id="ARBA00022801"/>
    </source>
</evidence>
<evidence type="ECO:0000313" key="6">
    <source>
        <dbReference type="Proteomes" id="UP000290244"/>
    </source>
</evidence>
<comment type="caution">
    <text evidence="4">Lacks conserved residue(s) required for the propagation of feature annotation.</text>
</comment>
<evidence type="ECO:0000256" key="1">
    <source>
        <dbReference type="ARBA" id="ARBA00001968"/>
    </source>
</evidence>
<dbReference type="InterPro" id="IPR029001">
    <property type="entry name" value="ITPase-like_fam"/>
</dbReference>
<keyword evidence="3 4" id="KW-0546">Nucleotide metabolism</keyword>
<feature type="site" description="Important for substrate specificity" evidence="4">
    <location>
        <position position="156"/>
    </location>
</feature>
<sequence>MSKKLVLASQSPRRQAFLSQLGYEFDVLAADIDESPLANEIPADYVQRLATQKAQHCFALLSQSSDSLVIGSDTCVVCQGKILGKPKDEADCIATLTLLSGKTHQVLTAVALVADGLTVAKLVSTEVTFRTLTLAEMQRYWQTGEPQDKAGSYAIQGLAGQFITSISGSYSSVVGLPLVETKALLTQAGLTAQMPIN</sequence>
<dbReference type="GO" id="GO:0005737">
    <property type="term" value="C:cytoplasm"/>
    <property type="evidence" value="ECO:0007669"/>
    <property type="project" value="UniProtKB-SubCell"/>
</dbReference>
<evidence type="ECO:0000256" key="4">
    <source>
        <dbReference type="HAMAP-Rule" id="MF_00528"/>
    </source>
</evidence>
<evidence type="ECO:0000313" key="5">
    <source>
        <dbReference type="EMBL" id="QBG37821.1"/>
    </source>
</evidence>
<dbReference type="OrthoDB" id="9807767at2"/>
<comment type="similarity">
    <text evidence="4">Belongs to the Maf family. YhdE subfamily.</text>
</comment>
<dbReference type="InterPro" id="IPR003697">
    <property type="entry name" value="Maf-like"/>
</dbReference>
<dbReference type="GO" id="GO:0009117">
    <property type="term" value="P:nucleotide metabolic process"/>
    <property type="evidence" value="ECO:0007669"/>
    <property type="project" value="UniProtKB-KW"/>
</dbReference>
<dbReference type="SUPFAM" id="SSF52972">
    <property type="entry name" value="ITPase-like"/>
    <property type="match status" value="1"/>
</dbReference>
<dbReference type="RefSeq" id="WP_130604482.1">
    <property type="nucleotide sequence ID" value="NZ_CP034759.1"/>
</dbReference>
<keyword evidence="2 4" id="KW-0378">Hydrolase</keyword>
<dbReference type="NCBIfam" id="TIGR00172">
    <property type="entry name" value="maf"/>
    <property type="match status" value="1"/>
</dbReference>
<feature type="active site" description="Proton acceptor" evidence="4">
    <location>
        <position position="73"/>
    </location>
</feature>
<comment type="function">
    <text evidence="4">Nucleoside triphosphate pyrophosphatase that hydrolyzes dTTP and UTP. May have a dual role in cell division arrest and in preventing the incorporation of modified nucleotides into cellular nucleic acids.</text>
</comment>
<dbReference type="Proteomes" id="UP000290244">
    <property type="component" value="Chromosome"/>
</dbReference>
<keyword evidence="6" id="KW-1185">Reference proteome</keyword>
<dbReference type="CDD" id="cd00555">
    <property type="entry name" value="Maf"/>
    <property type="match status" value="1"/>
</dbReference>
<dbReference type="HAMAP" id="MF_00528">
    <property type="entry name" value="Maf"/>
    <property type="match status" value="1"/>
</dbReference>
<dbReference type="PIRSF" id="PIRSF006305">
    <property type="entry name" value="Maf"/>
    <property type="match status" value="1"/>
</dbReference>
<feature type="site" description="Important for substrate specificity" evidence="4">
    <location>
        <position position="74"/>
    </location>
</feature>
<dbReference type="Gene3D" id="3.90.950.10">
    <property type="match status" value="1"/>
</dbReference>
<dbReference type="AlphaFoldDB" id="A0A4P6P838"/>
<comment type="cofactor">
    <cofactor evidence="1 4">
        <name>a divalent metal cation</name>
        <dbReference type="ChEBI" id="CHEBI:60240"/>
    </cofactor>
</comment>
<dbReference type="PANTHER" id="PTHR43213">
    <property type="entry name" value="BIFUNCTIONAL DTTP/UTP PYROPHOSPHATASE/METHYLTRANSFERASE PROTEIN-RELATED"/>
    <property type="match status" value="1"/>
</dbReference>
<protein>
    <recommendedName>
        <fullName evidence="4">dTTP/UTP pyrophosphatase</fullName>
        <shortName evidence="4">dTTPase/UTPase</shortName>
        <ecNumber evidence="4">3.6.1.9</ecNumber>
    </recommendedName>
    <alternativeName>
        <fullName evidence="4">Nucleoside triphosphate pyrophosphatase</fullName>
    </alternativeName>
    <alternativeName>
        <fullName evidence="4">Nucleotide pyrophosphatase</fullName>
        <shortName evidence="4">Nucleotide PPase</shortName>
    </alternativeName>
</protein>
<dbReference type="EMBL" id="CP034759">
    <property type="protein sequence ID" value="QBG37821.1"/>
    <property type="molecule type" value="Genomic_DNA"/>
</dbReference>